<dbReference type="PANTHER" id="PTHR23235:SF142">
    <property type="entry name" value="ZINC FINGER PROTEIN 384"/>
    <property type="match status" value="1"/>
</dbReference>
<evidence type="ECO:0000259" key="8">
    <source>
        <dbReference type="PROSITE" id="PS50157"/>
    </source>
</evidence>
<feature type="domain" description="C2H2-type" evidence="8">
    <location>
        <begin position="206"/>
        <end position="233"/>
    </location>
</feature>
<proteinExistence type="predicted"/>
<dbReference type="Proteomes" id="UP001148838">
    <property type="component" value="Unassembled WGS sequence"/>
</dbReference>
<organism evidence="9 10">
    <name type="scientific">Periplaneta americana</name>
    <name type="common">American cockroach</name>
    <name type="synonym">Blatta americana</name>
    <dbReference type="NCBI Taxonomy" id="6978"/>
    <lineage>
        <taxon>Eukaryota</taxon>
        <taxon>Metazoa</taxon>
        <taxon>Ecdysozoa</taxon>
        <taxon>Arthropoda</taxon>
        <taxon>Hexapoda</taxon>
        <taxon>Insecta</taxon>
        <taxon>Pterygota</taxon>
        <taxon>Neoptera</taxon>
        <taxon>Polyneoptera</taxon>
        <taxon>Dictyoptera</taxon>
        <taxon>Blattodea</taxon>
        <taxon>Blattoidea</taxon>
        <taxon>Blattidae</taxon>
        <taxon>Blattinae</taxon>
        <taxon>Periplaneta</taxon>
    </lineage>
</organism>
<dbReference type="SMART" id="SM00355">
    <property type="entry name" value="ZnF_C2H2"/>
    <property type="match status" value="8"/>
</dbReference>
<keyword evidence="3 6" id="KW-0863">Zinc-finger</keyword>
<evidence type="ECO:0000256" key="5">
    <source>
        <dbReference type="ARBA" id="ARBA00023242"/>
    </source>
</evidence>
<evidence type="ECO:0000256" key="6">
    <source>
        <dbReference type="PROSITE-ProRule" id="PRU00042"/>
    </source>
</evidence>
<sequence>MSQHIINSPELATKFFEVDEQRNILVKLSKLSLENKAVYSDIDDATVEGQSDLVTVNEEPKLEATAEDYEVFTERIAATNERTVSSEFDGIAHEENQAVCEIPKNLVFLGSPIRIDEDEKELEFEVSKVCLSNSAKLNRRLRKHVSKKLFKCNVCCKCFFDSNTLKRHERLHTNDKPFKCDVCGMYFSQSGNLKIHERRHTGEKPFKCDVCGKCFSNSSNLKTHERRHTGEKPFTCDVCGMRFSQSSSLKRHDFIHTGEKPFNCGVCGRCFSKSCSLRTHERLHTGEKPFICDVCGICFSQSSTLKNHKRRHTGEKPFKCDVCGRHFSKSSSLKSHERLHTGEKPFKCDVCGICFSQSGSLRYHERQCDVSGKFCETSSEAVIVVIPPKDDLDSDHDDADHGLEKRYSTQQDKAKKPYSGHNTMKHSIREEPITFSYKFWCLSTPEVYLGLESQSVRFLMEVPREEVSSQEAGLRDKALTMASGEEVPSSMDRDIRPTIYCSSIVTNQKEITIEIKRRKWNCIGHTIRKEDGAVEKMALDWNPQGSRTRGRPKYTWKRTVLEEIAREGKTWSEVKKLATNFHK</sequence>
<dbReference type="SUPFAM" id="SSF57667">
    <property type="entry name" value="beta-beta-alpha zinc fingers"/>
    <property type="match status" value="5"/>
</dbReference>
<dbReference type="Gene3D" id="3.30.160.60">
    <property type="entry name" value="Classic Zinc Finger"/>
    <property type="match status" value="8"/>
</dbReference>
<dbReference type="InterPro" id="IPR013087">
    <property type="entry name" value="Znf_C2H2_type"/>
</dbReference>
<feature type="region of interest" description="Disordered" evidence="7">
    <location>
        <begin position="389"/>
        <end position="423"/>
    </location>
</feature>
<name>A0ABQ8RVE4_PERAM</name>
<evidence type="ECO:0000313" key="9">
    <source>
        <dbReference type="EMBL" id="KAJ4425641.1"/>
    </source>
</evidence>
<keyword evidence="1" id="KW-0479">Metal-binding</keyword>
<feature type="domain" description="C2H2-type" evidence="8">
    <location>
        <begin position="318"/>
        <end position="345"/>
    </location>
</feature>
<feature type="domain" description="C2H2-type" evidence="8">
    <location>
        <begin position="178"/>
        <end position="205"/>
    </location>
</feature>
<feature type="domain" description="C2H2-type" evidence="8">
    <location>
        <begin position="290"/>
        <end position="317"/>
    </location>
</feature>
<dbReference type="EMBL" id="JAJSOF020000042">
    <property type="protein sequence ID" value="KAJ4425641.1"/>
    <property type="molecule type" value="Genomic_DNA"/>
</dbReference>
<dbReference type="InterPro" id="IPR036236">
    <property type="entry name" value="Znf_C2H2_sf"/>
</dbReference>
<evidence type="ECO:0000313" key="10">
    <source>
        <dbReference type="Proteomes" id="UP001148838"/>
    </source>
</evidence>
<keyword evidence="2" id="KW-0677">Repeat</keyword>
<keyword evidence="10" id="KW-1185">Reference proteome</keyword>
<dbReference type="PANTHER" id="PTHR23235">
    <property type="entry name" value="KRUEPPEL-LIKE TRANSCRIPTION FACTOR"/>
    <property type="match status" value="1"/>
</dbReference>
<protein>
    <recommendedName>
        <fullName evidence="8">C2H2-type domain-containing protein</fullName>
    </recommendedName>
</protein>
<evidence type="ECO:0000256" key="3">
    <source>
        <dbReference type="ARBA" id="ARBA00022771"/>
    </source>
</evidence>
<dbReference type="PROSITE" id="PS00028">
    <property type="entry name" value="ZINC_FINGER_C2H2_1"/>
    <property type="match status" value="7"/>
</dbReference>
<feature type="domain" description="C2H2-type" evidence="8">
    <location>
        <begin position="262"/>
        <end position="289"/>
    </location>
</feature>
<keyword evidence="5" id="KW-0539">Nucleus</keyword>
<keyword evidence="4" id="KW-0862">Zinc</keyword>
<evidence type="ECO:0000256" key="4">
    <source>
        <dbReference type="ARBA" id="ARBA00022833"/>
    </source>
</evidence>
<feature type="domain" description="C2H2-type" evidence="8">
    <location>
        <begin position="150"/>
        <end position="177"/>
    </location>
</feature>
<feature type="compositionally biased region" description="Basic and acidic residues" evidence="7">
    <location>
        <begin position="398"/>
        <end position="415"/>
    </location>
</feature>
<evidence type="ECO:0000256" key="7">
    <source>
        <dbReference type="SAM" id="MobiDB-lite"/>
    </source>
</evidence>
<accession>A0ABQ8RVE4</accession>
<gene>
    <name evidence="9" type="ORF">ANN_27837</name>
</gene>
<feature type="domain" description="C2H2-type" evidence="8">
    <location>
        <begin position="346"/>
        <end position="374"/>
    </location>
</feature>
<evidence type="ECO:0000256" key="2">
    <source>
        <dbReference type="ARBA" id="ARBA00022737"/>
    </source>
</evidence>
<comment type="caution">
    <text evidence="9">The sequence shown here is derived from an EMBL/GenBank/DDBJ whole genome shotgun (WGS) entry which is preliminary data.</text>
</comment>
<dbReference type="Pfam" id="PF00096">
    <property type="entry name" value="zf-C2H2"/>
    <property type="match status" value="7"/>
</dbReference>
<dbReference type="PROSITE" id="PS50157">
    <property type="entry name" value="ZINC_FINGER_C2H2_2"/>
    <property type="match status" value="8"/>
</dbReference>
<evidence type="ECO:0000256" key="1">
    <source>
        <dbReference type="ARBA" id="ARBA00022723"/>
    </source>
</evidence>
<reference evidence="9 10" key="1">
    <citation type="journal article" date="2022" name="Allergy">
        <title>Genome assembly and annotation of Periplaneta americana reveal a comprehensive cockroach allergen profile.</title>
        <authorList>
            <person name="Wang L."/>
            <person name="Xiong Q."/>
            <person name="Saelim N."/>
            <person name="Wang L."/>
            <person name="Nong W."/>
            <person name="Wan A.T."/>
            <person name="Shi M."/>
            <person name="Liu X."/>
            <person name="Cao Q."/>
            <person name="Hui J.H.L."/>
            <person name="Sookrung N."/>
            <person name="Leung T.F."/>
            <person name="Tungtrongchitr A."/>
            <person name="Tsui S.K.W."/>
        </authorList>
    </citation>
    <scope>NUCLEOTIDE SEQUENCE [LARGE SCALE GENOMIC DNA]</scope>
    <source>
        <strain evidence="9">PWHHKU_190912</strain>
    </source>
</reference>
<feature type="domain" description="C2H2-type" evidence="8">
    <location>
        <begin position="234"/>
        <end position="261"/>
    </location>
</feature>